<dbReference type="SUPFAM" id="SSF56112">
    <property type="entry name" value="Protein kinase-like (PK-like)"/>
    <property type="match status" value="1"/>
</dbReference>
<keyword evidence="8" id="KW-0808">Transferase</keyword>
<keyword evidence="11" id="KW-0067">ATP-binding</keyword>
<dbReference type="EMBL" id="MSFK01000026">
    <property type="protein sequence ID" value="PWY77237.1"/>
    <property type="molecule type" value="Genomic_DNA"/>
</dbReference>
<accession>A0A317VW38</accession>
<keyword evidence="12" id="KW-0779">Telomere</keyword>
<evidence type="ECO:0000256" key="15">
    <source>
        <dbReference type="ARBA" id="ARBA00047899"/>
    </source>
</evidence>
<dbReference type="InterPro" id="IPR000719">
    <property type="entry name" value="Prot_kinase_dom"/>
</dbReference>
<evidence type="ECO:0000256" key="1">
    <source>
        <dbReference type="ARBA" id="ARBA00003747"/>
    </source>
</evidence>
<dbReference type="InterPro" id="IPR011009">
    <property type="entry name" value="Kinase-like_dom_sf"/>
</dbReference>
<evidence type="ECO:0000313" key="18">
    <source>
        <dbReference type="EMBL" id="PWY77237.1"/>
    </source>
</evidence>
<dbReference type="STRING" id="1450535.A0A317VW38"/>
<evidence type="ECO:0000256" key="14">
    <source>
        <dbReference type="ARBA" id="ARBA00033194"/>
    </source>
</evidence>
<comment type="catalytic activity">
    <reaction evidence="15">
        <text>L-threonyl-[protein] + ATP = O-phospho-L-threonyl-[protein] + ADP + H(+)</text>
        <dbReference type="Rhea" id="RHEA:46608"/>
        <dbReference type="Rhea" id="RHEA-COMP:11060"/>
        <dbReference type="Rhea" id="RHEA-COMP:11605"/>
        <dbReference type="ChEBI" id="CHEBI:15378"/>
        <dbReference type="ChEBI" id="CHEBI:30013"/>
        <dbReference type="ChEBI" id="CHEBI:30616"/>
        <dbReference type="ChEBI" id="CHEBI:61977"/>
        <dbReference type="ChEBI" id="CHEBI:456216"/>
        <dbReference type="EC" id="2.7.11.1"/>
    </reaction>
</comment>
<dbReference type="GO" id="GO:0005829">
    <property type="term" value="C:cytosol"/>
    <property type="evidence" value="ECO:0007669"/>
    <property type="project" value="TreeGrafter"/>
</dbReference>
<evidence type="ECO:0000256" key="8">
    <source>
        <dbReference type="ARBA" id="ARBA00022679"/>
    </source>
</evidence>
<evidence type="ECO:0000313" key="19">
    <source>
        <dbReference type="Proteomes" id="UP000246702"/>
    </source>
</evidence>
<dbReference type="Gene3D" id="1.10.510.10">
    <property type="entry name" value="Transferase(Phosphotransferase) domain 1"/>
    <property type="match status" value="2"/>
</dbReference>
<comment type="catalytic activity">
    <reaction evidence="16">
        <text>L-seryl-[protein] + ATP = O-phospho-L-seryl-[protein] + ADP + H(+)</text>
        <dbReference type="Rhea" id="RHEA:17989"/>
        <dbReference type="Rhea" id="RHEA-COMP:9863"/>
        <dbReference type="Rhea" id="RHEA-COMP:11604"/>
        <dbReference type="ChEBI" id="CHEBI:15378"/>
        <dbReference type="ChEBI" id="CHEBI:29999"/>
        <dbReference type="ChEBI" id="CHEBI:30616"/>
        <dbReference type="ChEBI" id="CHEBI:83421"/>
        <dbReference type="ChEBI" id="CHEBI:456216"/>
        <dbReference type="EC" id="2.7.11.1"/>
    </reaction>
</comment>
<keyword evidence="10 18" id="KW-0418">Kinase</keyword>
<proteinExistence type="predicted"/>
<evidence type="ECO:0000256" key="10">
    <source>
        <dbReference type="ARBA" id="ARBA00022777"/>
    </source>
</evidence>
<comment type="subunit">
    <text evidence="3">Component of the EKC/KEOPS complex composed of at least BUD32, CGI121, GON7, KAE1 and PCC1; the whole complex dimerizes.</text>
</comment>
<dbReference type="GO" id="GO:0030003">
    <property type="term" value="P:intracellular monoatomic cation homeostasis"/>
    <property type="evidence" value="ECO:0007669"/>
    <property type="project" value="TreeGrafter"/>
</dbReference>
<comment type="subcellular location">
    <subcellularLocation>
        <location evidence="2">Chromosome</location>
        <location evidence="2">Telomere</location>
    </subcellularLocation>
</comment>
<dbReference type="GO" id="GO:0005524">
    <property type="term" value="F:ATP binding"/>
    <property type="evidence" value="ECO:0007669"/>
    <property type="project" value="UniProtKB-KW"/>
</dbReference>
<keyword evidence="7" id="KW-0723">Serine/threonine-protein kinase</keyword>
<evidence type="ECO:0000256" key="6">
    <source>
        <dbReference type="ARBA" id="ARBA00019973"/>
    </source>
</evidence>
<evidence type="ECO:0000256" key="11">
    <source>
        <dbReference type="ARBA" id="ARBA00022840"/>
    </source>
</evidence>
<dbReference type="PANTHER" id="PTHR24343:SF558">
    <property type="entry name" value="PROTEIN KINASE DOMAIN-CONTAINING PROTEIN"/>
    <property type="match status" value="1"/>
</dbReference>
<evidence type="ECO:0000256" key="7">
    <source>
        <dbReference type="ARBA" id="ARBA00022527"/>
    </source>
</evidence>
<dbReference type="GO" id="GO:0000781">
    <property type="term" value="C:chromosome, telomeric region"/>
    <property type="evidence" value="ECO:0007669"/>
    <property type="project" value="UniProtKB-SubCell"/>
</dbReference>
<dbReference type="EC" id="2.7.11.1" evidence="4"/>
<protein>
    <recommendedName>
        <fullName evidence="6">EKC/KEOPS complex subunit BUD32</fullName>
        <ecNumber evidence="4">2.7.11.1</ecNumber>
    </recommendedName>
    <alternativeName>
        <fullName evidence="13 14">Atypical Serine/threonine protein kinase BUD32</fullName>
    </alternativeName>
    <alternativeName>
        <fullName evidence="5">EKC/KEOPS complex subunit bud32</fullName>
    </alternativeName>
</protein>
<comment type="function">
    <text evidence="1">Component of the EKC/KEOPS complex that is required for the formation of a threonylcarbamoyl group on adenosine at position 37 (t(6)A37) in tRNAs that read codons beginning with adenine. The complex is probably involved in the transfer of the threonylcarbamoyl moiety of threonylcarbamoyl-AMP (TC-AMP) to the N6 group of A37. BUD32 has ATPase activity in the context of the EKC/KEOPS complex and likely plays a supporting role to the catalytic subunit KAE1. The EKC/KEOPS complex also promotes both telomere uncapping and telomere elongation. The complex is required for efficient recruitment of transcriptional coactivators.</text>
</comment>
<dbReference type="InterPro" id="IPR008266">
    <property type="entry name" value="Tyr_kinase_AS"/>
</dbReference>
<evidence type="ECO:0000256" key="4">
    <source>
        <dbReference type="ARBA" id="ARBA00012513"/>
    </source>
</evidence>
<dbReference type="Proteomes" id="UP000246702">
    <property type="component" value="Unassembled WGS sequence"/>
</dbReference>
<feature type="domain" description="Protein kinase" evidence="17">
    <location>
        <begin position="1"/>
        <end position="161"/>
    </location>
</feature>
<dbReference type="PROSITE" id="PS50011">
    <property type="entry name" value="PROTEIN_KINASE_DOM"/>
    <property type="match status" value="1"/>
</dbReference>
<evidence type="ECO:0000259" key="17">
    <source>
        <dbReference type="PROSITE" id="PS50011"/>
    </source>
</evidence>
<keyword evidence="19" id="KW-1185">Reference proteome</keyword>
<evidence type="ECO:0000256" key="2">
    <source>
        <dbReference type="ARBA" id="ARBA00004574"/>
    </source>
</evidence>
<dbReference type="OrthoDB" id="4508997at2759"/>
<evidence type="ECO:0000256" key="3">
    <source>
        <dbReference type="ARBA" id="ARBA00011534"/>
    </source>
</evidence>
<evidence type="ECO:0000256" key="13">
    <source>
        <dbReference type="ARBA" id="ARBA00030980"/>
    </source>
</evidence>
<sequence length="168" mass="19282">MSAIEYLHALGIGHGDVCVENIFLTYDHHHHSTSDEREGRRICVKLGDLGRPYASPEILSPVEHQHQHEDKEKELDPRAADIWAAGIVYLVMRMGRILWRNAVEDEDGRYAEYLRGRRSCEGYEGIEGLGSTQCHNVIYAMLDPGPRRRIRAGEVTRSEWLFGYLNHI</sequence>
<name>A0A317VW38_9EURO</name>
<evidence type="ECO:0000256" key="12">
    <source>
        <dbReference type="ARBA" id="ARBA00022895"/>
    </source>
</evidence>
<organism evidence="18 19">
    <name type="scientific">Aspergillus sclerotioniger CBS 115572</name>
    <dbReference type="NCBI Taxonomy" id="1450535"/>
    <lineage>
        <taxon>Eukaryota</taxon>
        <taxon>Fungi</taxon>
        <taxon>Dikarya</taxon>
        <taxon>Ascomycota</taxon>
        <taxon>Pezizomycotina</taxon>
        <taxon>Eurotiomycetes</taxon>
        <taxon>Eurotiomycetidae</taxon>
        <taxon>Eurotiales</taxon>
        <taxon>Aspergillaceae</taxon>
        <taxon>Aspergillus</taxon>
        <taxon>Aspergillus subgen. Circumdati</taxon>
    </lineage>
</organism>
<dbReference type="AlphaFoldDB" id="A0A317VW38"/>
<dbReference type="RefSeq" id="XP_025464424.1">
    <property type="nucleotide sequence ID" value="XM_025610203.1"/>
</dbReference>
<dbReference type="PROSITE" id="PS00109">
    <property type="entry name" value="PROTEIN_KINASE_TYR"/>
    <property type="match status" value="1"/>
</dbReference>
<dbReference type="PANTHER" id="PTHR24343">
    <property type="entry name" value="SERINE/THREONINE KINASE"/>
    <property type="match status" value="1"/>
</dbReference>
<keyword evidence="12" id="KW-0158">Chromosome</keyword>
<evidence type="ECO:0000256" key="9">
    <source>
        <dbReference type="ARBA" id="ARBA00022741"/>
    </source>
</evidence>
<dbReference type="GO" id="GO:0004674">
    <property type="term" value="F:protein serine/threonine kinase activity"/>
    <property type="evidence" value="ECO:0007669"/>
    <property type="project" value="UniProtKB-KW"/>
</dbReference>
<keyword evidence="9" id="KW-0547">Nucleotide-binding</keyword>
<gene>
    <name evidence="18" type="ORF">BO94DRAFT_523050</name>
</gene>
<dbReference type="GeneID" id="37112346"/>
<evidence type="ECO:0000256" key="16">
    <source>
        <dbReference type="ARBA" id="ARBA00048679"/>
    </source>
</evidence>
<evidence type="ECO:0000256" key="5">
    <source>
        <dbReference type="ARBA" id="ARBA00013948"/>
    </source>
</evidence>
<comment type="caution">
    <text evidence="18">The sequence shown here is derived from an EMBL/GenBank/DDBJ whole genome shotgun (WGS) entry which is preliminary data.</text>
</comment>
<dbReference type="Pfam" id="PF00069">
    <property type="entry name" value="Pkinase"/>
    <property type="match status" value="1"/>
</dbReference>
<reference evidence="18 19" key="1">
    <citation type="submission" date="2016-12" db="EMBL/GenBank/DDBJ databases">
        <title>The genomes of Aspergillus section Nigri reveals drivers in fungal speciation.</title>
        <authorList>
            <consortium name="DOE Joint Genome Institute"/>
            <person name="Vesth T.C."/>
            <person name="Nybo J."/>
            <person name="Theobald S."/>
            <person name="Brandl J."/>
            <person name="Frisvad J.C."/>
            <person name="Nielsen K.F."/>
            <person name="Lyhne E.K."/>
            <person name="Kogle M.E."/>
            <person name="Kuo A."/>
            <person name="Riley R."/>
            <person name="Clum A."/>
            <person name="Nolan M."/>
            <person name="Lipzen A."/>
            <person name="Salamov A."/>
            <person name="Henrissat B."/>
            <person name="Wiebenga A."/>
            <person name="De Vries R.P."/>
            <person name="Grigoriev I.V."/>
            <person name="Mortensen U.H."/>
            <person name="Andersen M.R."/>
            <person name="Baker S.E."/>
        </authorList>
    </citation>
    <scope>NUCLEOTIDE SEQUENCE [LARGE SCALE GENOMIC DNA]</scope>
    <source>
        <strain evidence="18 19">CBS 115572</strain>
    </source>
</reference>